<gene>
    <name evidence="4" type="ORF">K470DRAFT_282944</name>
</gene>
<evidence type="ECO:0008006" key="6">
    <source>
        <dbReference type="Google" id="ProtNLM"/>
    </source>
</evidence>
<evidence type="ECO:0000256" key="2">
    <source>
        <dbReference type="SAM" id="Coils"/>
    </source>
</evidence>
<proteinExistence type="inferred from homology"/>
<evidence type="ECO:0000256" key="3">
    <source>
        <dbReference type="SAM" id="MobiDB-lite"/>
    </source>
</evidence>
<dbReference type="GO" id="GO:0071014">
    <property type="term" value="C:post-mRNA release spliceosomal complex"/>
    <property type="evidence" value="ECO:0007669"/>
    <property type="project" value="TreeGrafter"/>
</dbReference>
<keyword evidence="2" id="KW-0175">Coiled coil</keyword>
<dbReference type="PANTHER" id="PTHR12111:SF2">
    <property type="entry name" value="SPLICING FACTOR YJU2B-RELATED"/>
    <property type="match status" value="1"/>
</dbReference>
<keyword evidence="5" id="KW-1185">Reference proteome</keyword>
<dbReference type="OrthoDB" id="360327at2759"/>
<dbReference type="Pfam" id="PF04502">
    <property type="entry name" value="Saf4_Yju2"/>
    <property type="match status" value="1"/>
</dbReference>
<organism evidence="4 5">
    <name type="scientific">Piedraia hortae CBS 480.64</name>
    <dbReference type="NCBI Taxonomy" id="1314780"/>
    <lineage>
        <taxon>Eukaryota</taxon>
        <taxon>Fungi</taxon>
        <taxon>Dikarya</taxon>
        <taxon>Ascomycota</taxon>
        <taxon>Pezizomycotina</taxon>
        <taxon>Dothideomycetes</taxon>
        <taxon>Dothideomycetidae</taxon>
        <taxon>Capnodiales</taxon>
        <taxon>Piedraiaceae</taxon>
        <taxon>Piedraia</taxon>
    </lineage>
</organism>
<evidence type="ECO:0000313" key="4">
    <source>
        <dbReference type="EMBL" id="KAF2858946.1"/>
    </source>
</evidence>
<evidence type="ECO:0000313" key="5">
    <source>
        <dbReference type="Proteomes" id="UP000799421"/>
    </source>
</evidence>
<dbReference type="GO" id="GO:0000398">
    <property type="term" value="P:mRNA splicing, via spliceosome"/>
    <property type="evidence" value="ECO:0007669"/>
    <property type="project" value="InterPro"/>
</dbReference>
<evidence type="ECO:0000256" key="1">
    <source>
        <dbReference type="ARBA" id="ARBA00005595"/>
    </source>
</evidence>
<sequence length="240" mass="27753">MQNVNRYVPPDLEGTISANSLRGRRPPGSLRPDGTQTVRFEMPFDVWCDGCSQPTLVARGTRFNAVKSRVGSYLSLPVWGFRVKHTICGKFIEIRTDPANAGYVAFEGGKARAAAHPEEEKPKGAFADLENQAREKDDKERLNQLLSFQKRRWESPWRVNKALREDFRAEKKRLLEKEREKEAIKDKLGTDMDILPERKEDVDTARRIFEKRKNIVRKREGKDELRRRLVKNTRAAGMPF</sequence>
<protein>
    <recommendedName>
        <fullName evidence="6">DUF572-domain-containing protein</fullName>
    </recommendedName>
</protein>
<dbReference type="EMBL" id="MU006000">
    <property type="protein sequence ID" value="KAF2858946.1"/>
    <property type="molecule type" value="Genomic_DNA"/>
</dbReference>
<reference evidence="4" key="1">
    <citation type="journal article" date="2020" name="Stud. Mycol.">
        <title>101 Dothideomycetes genomes: a test case for predicting lifestyles and emergence of pathogens.</title>
        <authorList>
            <person name="Haridas S."/>
            <person name="Albert R."/>
            <person name="Binder M."/>
            <person name="Bloem J."/>
            <person name="Labutti K."/>
            <person name="Salamov A."/>
            <person name="Andreopoulos B."/>
            <person name="Baker S."/>
            <person name="Barry K."/>
            <person name="Bills G."/>
            <person name="Bluhm B."/>
            <person name="Cannon C."/>
            <person name="Castanera R."/>
            <person name="Culley D."/>
            <person name="Daum C."/>
            <person name="Ezra D."/>
            <person name="Gonzalez J."/>
            <person name="Henrissat B."/>
            <person name="Kuo A."/>
            <person name="Liang C."/>
            <person name="Lipzen A."/>
            <person name="Lutzoni F."/>
            <person name="Magnuson J."/>
            <person name="Mondo S."/>
            <person name="Nolan M."/>
            <person name="Ohm R."/>
            <person name="Pangilinan J."/>
            <person name="Park H.-J."/>
            <person name="Ramirez L."/>
            <person name="Alfaro M."/>
            <person name="Sun H."/>
            <person name="Tritt A."/>
            <person name="Yoshinaga Y."/>
            <person name="Zwiers L.-H."/>
            <person name="Turgeon B."/>
            <person name="Goodwin S."/>
            <person name="Spatafora J."/>
            <person name="Crous P."/>
            <person name="Grigoriev I."/>
        </authorList>
    </citation>
    <scope>NUCLEOTIDE SEQUENCE</scope>
    <source>
        <strain evidence="4">CBS 480.64</strain>
    </source>
</reference>
<accession>A0A6A7BUD2</accession>
<name>A0A6A7BUD2_9PEZI</name>
<dbReference type="PANTHER" id="PTHR12111">
    <property type="entry name" value="SPLICING FACTOR YJU2"/>
    <property type="match status" value="1"/>
</dbReference>
<feature type="coiled-coil region" evidence="2">
    <location>
        <begin position="160"/>
        <end position="187"/>
    </location>
</feature>
<comment type="similarity">
    <text evidence="1">Belongs to the CWC16 family.</text>
</comment>
<dbReference type="AlphaFoldDB" id="A0A6A7BUD2"/>
<dbReference type="GO" id="GO:0005684">
    <property type="term" value="C:U2-type spliceosomal complex"/>
    <property type="evidence" value="ECO:0007669"/>
    <property type="project" value="TreeGrafter"/>
</dbReference>
<dbReference type="Proteomes" id="UP000799421">
    <property type="component" value="Unassembled WGS sequence"/>
</dbReference>
<feature type="region of interest" description="Disordered" evidence="3">
    <location>
        <begin position="1"/>
        <end position="35"/>
    </location>
</feature>
<dbReference type="InterPro" id="IPR007590">
    <property type="entry name" value="Saf4/Yju2"/>
</dbReference>